<feature type="transmembrane region" description="Helical" evidence="17">
    <location>
        <begin position="209"/>
        <end position="226"/>
    </location>
</feature>
<dbReference type="NCBIfam" id="TIGR01517">
    <property type="entry name" value="ATPase-IIB_Ca"/>
    <property type="match status" value="1"/>
</dbReference>
<dbReference type="Pfam" id="PF00122">
    <property type="entry name" value="E1-E2_ATPase"/>
    <property type="match status" value="1"/>
</dbReference>
<dbReference type="OrthoDB" id="3352408at2759"/>
<keyword evidence="9 17" id="KW-0067">ATP-binding</keyword>
<keyword evidence="11" id="KW-1278">Translocase</keyword>
<dbReference type="InterPro" id="IPR008250">
    <property type="entry name" value="ATPase_P-typ_transduc_dom_A_sf"/>
</dbReference>
<dbReference type="SFLD" id="SFLDG00002">
    <property type="entry name" value="C1.7:_P-type_atpase_like"/>
    <property type="match status" value="1"/>
</dbReference>
<dbReference type="GO" id="GO:0005774">
    <property type="term" value="C:vacuolar membrane"/>
    <property type="evidence" value="ECO:0007669"/>
    <property type="project" value="UniProtKB-SubCell"/>
</dbReference>
<feature type="region of interest" description="Disordered" evidence="18">
    <location>
        <begin position="62"/>
        <end position="82"/>
    </location>
</feature>
<reference evidence="22 23" key="1">
    <citation type="journal article" date="2019" name="Environ. Microbiol.">
        <title>At the nexus of three kingdoms: the genome of the mycorrhizal fungus Gigaspora margarita provides insights into plant, endobacterial and fungal interactions.</title>
        <authorList>
            <person name="Venice F."/>
            <person name="Ghignone S."/>
            <person name="Salvioli di Fossalunga A."/>
            <person name="Amselem J."/>
            <person name="Novero M."/>
            <person name="Xianan X."/>
            <person name="Sedzielewska Toro K."/>
            <person name="Morin E."/>
            <person name="Lipzen A."/>
            <person name="Grigoriev I.V."/>
            <person name="Henrissat B."/>
            <person name="Martin F.M."/>
            <person name="Bonfante P."/>
        </authorList>
    </citation>
    <scope>NUCLEOTIDE SEQUENCE [LARGE SCALE GENOMIC DNA]</scope>
    <source>
        <strain evidence="22 23">BEG34</strain>
    </source>
</reference>
<dbReference type="Pfam" id="PF00690">
    <property type="entry name" value="Cation_ATPase_N"/>
    <property type="match status" value="1"/>
</dbReference>
<evidence type="ECO:0000256" key="13">
    <source>
        <dbReference type="ARBA" id="ARBA00023065"/>
    </source>
</evidence>
<dbReference type="PANTHER" id="PTHR24093">
    <property type="entry name" value="CATION TRANSPORTING ATPASE"/>
    <property type="match status" value="1"/>
</dbReference>
<dbReference type="GO" id="GO:0046872">
    <property type="term" value="F:metal ion binding"/>
    <property type="evidence" value="ECO:0007669"/>
    <property type="project" value="UniProtKB-KW"/>
</dbReference>
<evidence type="ECO:0000256" key="5">
    <source>
        <dbReference type="ARBA" id="ARBA00022692"/>
    </source>
</evidence>
<evidence type="ECO:0000256" key="15">
    <source>
        <dbReference type="ARBA" id="ARBA00038148"/>
    </source>
</evidence>
<dbReference type="SUPFAM" id="SSF56784">
    <property type="entry name" value="HAD-like"/>
    <property type="match status" value="1"/>
</dbReference>
<evidence type="ECO:0000256" key="11">
    <source>
        <dbReference type="ARBA" id="ARBA00022967"/>
    </source>
</evidence>
<evidence type="ECO:0000259" key="20">
    <source>
        <dbReference type="Pfam" id="PF00689"/>
    </source>
</evidence>
<dbReference type="GO" id="GO:0005524">
    <property type="term" value="F:ATP binding"/>
    <property type="evidence" value="ECO:0007669"/>
    <property type="project" value="UniProtKB-KW"/>
</dbReference>
<comment type="caution">
    <text evidence="17">Lacks conserved residue(s) required for the propagation of feature annotation.</text>
</comment>
<feature type="compositionally biased region" description="Basic and acidic residues" evidence="18">
    <location>
        <begin position="1205"/>
        <end position="1215"/>
    </location>
</feature>
<dbReference type="Pfam" id="PF00689">
    <property type="entry name" value="Cation_ATPase_C"/>
    <property type="match status" value="1"/>
</dbReference>
<comment type="similarity">
    <text evidence="15 17">Belongs to the cation transport ATPase (P-type) (TC 3.A.3) family.</text>
</comment>
<proteinExistence type="inferred from homology"/>
<keyword evidence="13 17" id="KW-0406">Ion transport</keyword>
<dbReference type="Proteomes" id="UP000439903">
    <property type="component" value="Unassembled WGS sequence"/>
</dbReference>
<dbReference type="InterPro" id="IPR059000">
    <property type="entry name" value="ATPase_P-type_domA"/>
</dbReference>
<evidence type="ECO:0000256" key="2">
    <source>
        <dbReference type="ARBA" id="ARBA00022448"/>
    </source>
</evidence>
<dbReference type="PRINTS" id="PR00119">
    <property type="entry name" value="CATATPASE"/>
</dbReference>
<feature type="compositionally biased region" description="Polar residues" evidence="18">
    <location>
        <begin position="1188"/>
        <end position="1204"/>
    </location>
</feature>
<dbReference type="PANTHER" id="PTHR24093:SF369">
    <property type="entry name" value="CALCIUM-TRANSPORTING ATPASE"/>
    <property type="match status" value="1"/>
</dbReference>
<accession>A0A8H3WW95</accession>
<feature type="domain" description="Cation-transporting P-type ATPase C-terminal" evidence="20">
    <location>
        <begin position="914"/>
        <end position="1086"/>
    </location>
</feature>
<keyword evidence="23" id="KW-1185">Reference proteome</keyword>
<dbReference type="SFLD" id="SFLDS00003">
    <property type="entry name" value="Haloacid_Dehalogenase"/>
    <property type="match status" value="1"/>
</dbReference>
<keyword evidence="6" id="KW-0479">Metal-binding</keyword>
<keyword evidence="3" id="KW-0926">Vacuole</keyword>
<keyword evidence="4 17" id="KW-0109">Calcium transport</keyword>
<feature type="transmembrane region" description="Helical" evidence="17">
    <location>
        <begin position="453"/>
        <end position="480"/>
    </location>
</feature>
<dbReference type="FunFam" id="2.70.150.10:FF:000028">
    <property type="entry name" value="Calcium-transporting ATPase"/>
    <property type="match status" value="1"/>
</dbReference>
<comment type="catalytic activity">
    <reaction evidence="16 17">
        <text>Ca(2+)(in) + ATP + H2O = Ca(2+)(out) + ADP + phosphate + H(+)</text>
        <dbReference type="Rhea" id="RHEA:18105"/>
        <dbReference type="ChEBI" id="CHEBI:15377"/>
        <dbReference type="ChEBI" id="CHEBI:15378"/>
        <dbReference type="ChEBI" id="CHEBI:29108"/>
        <dbReference type="ChEBI" id="CHEBI:30616"/>
        <dbReference type="ChEBI" id="CHEBI:43474"/>
        <dbReference type="ChEBI" id="CHEBI:456216"/>
        <dbReference type="EC" id="7.2.2.10"/>
    </reaction>
</comment>
<dbReference type="SFLD" id="SFLDF00027">
    <property type="entry name" value="p-type_atpase"/>
    <property type="match status" value="1"/>
</dbReference>
<dbReference type="GO" id="GO:0006874">
    <property type="term" value="P:intracellular calcium ion homeostasis"/>
    <property type="evidence" value="ECO:0007669"/>
    <property type="project" value="TreeGrafter"/>
</dbReference>
<evidence type="ECO:0000259" key="21">
    <source>
        <dbReference type="Pfam" id="PF00690"/>
    </source>
</evidence>
<evidence type="ECO:0000256" key="10">
    <source>
        <dbReference type="ARBA" id="ARBA00022842"/>
    </source>
</evidence>
<evidence type="ECO:0000256" key="16">
    <source>
        <dbReference type="ARBA" id="ARBA00048694"/>
    </source>
</evidence>
<dbReference type="EMBL" id="WTPW01003334">
    <property type="protein sequence ID" value="KAF0345705.1"/>
    <property type="molecule type" value="Genomic_DNA"/>
</dbReference>
<dbReference type="Gene3D" id="3.40.1110.10">
    <property type="entry name" value="Calcium-transporting ATPase, cytoplasmic domain N"/>
    <property type="match status" value="1"/>
</dbReference>
<protein>
    <recommendedName>
        <fullName evidence="17">Calcium-transporting ATPase</fullName>
        <ecNumber evidence="17">7.2.2.10</ecNumber>
    </recommendedName>
</protein>
<evidence type="ECO:0000256" key="8">
    <source>
        <dbReference type="ARBA" id="ARBA00022837"/>
    </source>
</evidence>
<dbReference type="SUPFAM" id="SSF81665">
    <property type="entry name" value="Calcium ATPase, transmembrane domain M"/>
    <property type="match status" value="1"/>
</dbReference>
<feature type="domain" description="P-type ATPase A" evidence="19">
    <location>
        <begin position="275"/>
        <end position="389"/>
    </location>
</feature>
<dbReference type="FunFam" id="3.40.50.1000:FF:000018">
    <property type="entry name" value="Calcium-transporting ATPase"/>
    <property type="match status" value="1"/>
</dbReference>
<dbReference type="InterPro" id="IPR006068">
    <property type="entry name" value="ATPase_P-typ_cation-transptr_C"/>
</dbReference>
<name>A0A8H3WW95_GIGMA</name>
<dbReference type="InterPro" id="IPR023299">
    <property type="entry name" value="ATPase_P-typ_cyto_dom_N"/>
</dbReference>
<evidence type="ECO:0000313" key="22">
    <source>
        <dbReference type="EMBL" id="KAF0345705.1"/>
    </source>
</evidence>
<sequence>MSTDHEEGFDKTPTNNIPNNIPIIVIENSKGEAGGSTDTPEISSLSLLANKSDLTLCSSVSTKVESEEMNSDKEKSSHKNDHISIDTGPFAYTSAHLWKMMSQRNFELLRSIGGLDGIIEGLRTHRTNGLNTTEESEPLIPKENFENIPDNYQDILKNYTDTESIHDFSKHPDNNFFSDRIRTFGKNVLPEAKSKSILEFMWLAMQEKVLILLTIAAFISLGLGLYEDFSENAPLKVRWIEGVAIIFAILIVVLVGSVNDWQKEKQFRSLNAKKEDREVKVIRDSKPSLISIHDVLVGDVLQLEPGEVVAADGILISGYNIYCDQSDETGESDSVKKFTYDDCVKRFSDSDSRSSKLDPFVISGSRVLEGVGTYVVTGIGVNSCRGKTWMSLRTQNEDTPLQIKLNDLAEQIAKLGGAAALLMLIVLLIKYFISFRVKGIPSAADAINNLVTIIISAVTVVVVAVPEGLPLAVTLALAYATTRMLRDNNLVRVLASCETMGNATTVCSDKTGTLTQNLMTVVVATIGLSDSFARNVDNNNNIEGSKNLSDIKNLPEPILEILYKSIAINTTAFEGEPKNGKPNFVGSKTETALLQLLLDLDVDYKQLKEDAKVTQIYPFGSERKAMGLVIQEDSRFRFYVKGASEILLRKSRYIVDINSYNKTELSDQEKDTIQQTIKYYASKSLRTLALGYRDLDQWPPSGLISDPDGEIKFEDLMVDITFLCIVGIEDPLREGVHQAVKDCKDAGVKVRMVTGDNILTAQSIAKQCGILTSKGLVMEGPEFRNLSLDEMKKILPNLEVLARSSPEDKKILVETLKQELNDIVAVTGDGTNDGPALRTADVGFSMGISGTEAAKEASSIILMDDNFSSIVKAIMWGRCVNDAVKKFLQFQLTVNVTAVTLTFISAVSSDQQKSVLTAVQLLWVNLIMDTFAALALATDPPTPILLKRKPENRDAPLITPQMWKMIIGQSIFQLAITLILLYAADDIVGFGFNDDTLNTIVFNAFVMLQIFNEINCRNLDEKLNVFKNIFANKFFIIIFVITSIGQFLIVQFGGYAFKTAPLTFVQWIACIGLGALSIPVGIIIRLLPIEKLFTIAPIRVPTIADDESAITRWQKQLKVFKALRGGGRFRSHFGGDEQNHQAFASVAVVPSLMIVSSVGVTAATRNTNKDKDDRDDSRALERSIPTKLLTQQEPNGSSKNSVASQDDKIEVQNHS</sequence>
<feature type="compositionally biased region" description="Basic and acidic residues" evidence="18">
    <location>
        <begin position="1167"/>
        <end position="1181"/>
    </location>
</feature>
<dbReference type="AlphaFoldDB" id="A0A8H3WW95"/>
<dbReference type="Gene3D" id="1.20.1110.10">
    <property type="entry name" value="Calcium-transporting ATPase, transmembrane domain"/>
    <property type="match status" value="1"/>
</dbReference>
<dbReference type="InterPro" id="IPR001757">
    <property type="entry name" value="P_typ_ATPase"/>
</dbReference>
<dbReference type="InterPro" id="IPR004014">
    <property type="entry name" value="ATPase_P-typ_cation-transptr_N"/>
</dbReference>
<evidence type="ECO:0000313" key="23">
    <source>
        <dbReference type="Proteomes" id="UP000439903"/>
    </source>
</evidence>
<dbReference type="InterPro" id="IPR023214">
    <property type="entry name" value="HAD_sf"/>
</dbReference>
<comment type="subcellular location">
    <subcellularLocation>
        <location evidence="17">Membrane</location>
        <topology evidence="17">Multi-pass membrane protein</topology>
    </subcellularLocation>
    <subcellularLocation>
        <location evidence="1">Vacuole membrane</location>
        <topology evidence="1">Multi-pass membrane protein</topology>
    </subcellularLocation>
</comment>
<evidence type="ECO:0000256" key="6">
    <source>
        <dbReference type="ARBA" id="ARBA00022723"/>
    </source>
</evidence>
<gene>
    <name evidence="22" type="ORF">F8M41_015766</name>
</gene>
<feature type="transmembrane region" description="Helical" evidence="17">
    <location>
        <begin position="1034"/>
        <end position="1052"/>
    </location>
</feature>
<evidence type="ECO:0000256" key="4">
    <source>
        <dbReference type="ARBA" id="ARBA00022568"/>
    </source>
</evidence>
<dbReference type="InterPro" id="IPR023298">
    <property type="entry name" value="ATPase_P-typ_TM_dom_sf"/>
</dbReference>
<keyword evidence="8 17" id="KW-0106">Calcium</keyword>
<dbReference type="Gene3D" id="2.70.150.10">
    <property type="entry name" value="Calcium-transporting ATPase, cytoplasmic transduction domain A"/>
    <property type="match status" value="1"/>
</dbReference>
<organism evidence="22 23">
    <name type="scientific">Gigaspora margarita</name>
    <dbReference type="NCBI Taxonomy" id="4874"/>
    <lineage>
        <taxon>Eukaryota</taxon>
        <taxon>Fungi</taxon>
        <taxon>Fungi incertae sedis</taxon>
        <taxon>Mucoromycota</taxon>
        <taxon>Glomeromycotina</taxon>
        <taxon>Glomeromycetes</taxon>
        <taxon>Diversisporales</taxon>
        <taxon>Gigasporaceae</taxon>
        <taxon>Gigaspora</taxon>
    </lineage>
</organism>
<dbReference type="CDD" id="cd02081">
    <property type="entry name" value="P-type_ATPase_Ca_PMCA-like"/>
    <property type="match status" value="1"/>
</dbReference>
<dbReference type="EC" id="7.2.2.10" evidence="17"/>
<evidence type="ECO:0000256" key="12">
    <source>
        <dbReference type="ARBA" id="ARBA00022989"/>
    </source>
</evidence>
<comment type="function">
    <text evidence="17">Catalyzes the hydrolysis of ATP coupled with the transport of calcium.</text>
</comment>
<keyword evidence="5 17" id="KW-0812">Transmembrane</keyword>
<dbReference type="InterPro" id="IPR006408">
    <property type="entry name" value="P-type_ATPase_IIB"/>
</dbReference>
<feature type="transmembrane region" description="Helical" evidence="17">
    <location>
        <begin position="966"/>
        <end position="984"/>
    </location>
</feature>
<dbReference type="InterPro" id="IPR036412">
    <property type="entry name" value="HAD-like_sf"/>
</dbReference>
<keyword evidence="14 17" id="KW-0472">Membrane</keyword>
<feature type="compositionally biased region" description="Basic and acidic residues" evidence="18">
    <location>
        <begin position="64"/>
        <end position="82"/>
    </location>
</feature>
<comment type="caution">
    <text evidence="22">The sequence shown here is derived from an EMBL/GenBank/DDBJ whole genome shotgun (WGS) entry which is preliminary data.</text>
</comment>
<dbReference type="InterPro" id="IPR018303">
    <property type="entry name" value="ATPase_P-typ_P_site"/>
</dbReference>
<dbReference type="InterPro" id="IPR044492">
    <property type="entry name" value="P_typ_ATPase_HD_dom"/>
</dbReference>
<feature type="transmembrane region" description="Helical" evidence="17">
    <location>
        <begin position="412"/>
        <end position="433"/>
    </location>
</feature>
<keyword evidence="12 17" id="KW-1133">Transmembrane helix</keyword>
<evidence type="ECO:0000256" key="9">
    <source>
        <dbReference type="ARBA" id="ARBA00022840"/>
    </source>
</evidence>
<feature type="region of interest" description="Disordered" evidence="18">
    <location>
        <begin position="1165"/>
        <end position="1215"/>
    </location>
</feature>
<evidence type="ECO:0000256" key="17">
    <source>
        <dbReference type="RuleBase" id="RU361146"/>
    </source>
</evidence>
<keyword evidence="10" id="KW-0460">Magnesium</keyword>
<evidence type="ECO:0000256" key="3">
    <source>
        <dbReference type="ARBA" id="ARBA00022554"/>
    </source>
</evidence>
<dbReference type="Pfam" id="PF13246">
    <property type="entry name" value="Cation_ATPase"/>
    <property type="match status" value="1"/>
</dbReference>
<feature type="transmembrane region" description="Helical" evidence="17">
    <location>
        <begin position="238"/>
        <end position="258"/>
    </location>
</feature>
<dbReference type="GO" id="GO:0005388">
    <property type="term" value="F:P-type calcium transporter activity"/>
    <property type="evidence" value="ECO:0007669"/>
    <property type="project" value="UniProtKB-EC"/>
</dbReference>
<feature type="transmembrane region" description="Helical" evidence="17">
    <location>
        <begin position="1064"/>
        <end position="1087"/>
    </location>
</feature>
<dbReference type="PROSITE" id="PS00154">
    <property type="entry name" value="ATPASE_E1_E2"/>
    <property type="match status" value="1"/>
</dbReference>
<dbReference type="SUPFAM" id="SSF81653">
    <property type="entry name" value="Calcium ATPase, transduction domain A"/>
    <property type="match status" value="1"/>
</dbReference>
<evidence type="ECO:0000256" key="1">
    <source>
        <dbReference type="ARBA" id="ARBA00004128"/>
    </source>
</evidence>
<dbReference type="GO" id="GO:0005886">
    <property type="term" value="C:plasma membrane"/>
    <property type="evidence" value="ECO:0007669"/>
    <property type="project" value="TreeGrafter"/>
</dbReference>
<keyword evidence="2 17" id="KW-0813">Transport</keyword>
<dbReference type="GO" id="GO:0016887">
    <property type="term" value="F:ATP hydrolysis activity"/>
    <property type="evidence" value="ECO:0007669"/>
    <property type="project" value="InterPro"/>
</dbReference>
<dbReference type="NCBIfam" id="TIGR01494">
    <property type="entry name" value="ATPase_P-type"/>
    <property type="match status" value="2"/>
</dbReference>
<keyword evidence="7 17" id="KW-0547">Nucleotide-binding</keyword>
<dbReference type="PRINTS" id="PR00120">
    <property type="entry name" value="HATPASE"/>
</dbReference>
<evidence type="ECO:0000259" key="19">
    <source>
        <dbReference type="Pfam" id="PF00122"/>
    </source>
</evidence>
<evidence type="ECO:0000256" key="7">
    <source>
        <dbReference type="ARBA" id="ARBA00022741"/>
    </source>
</evidence>
<dbReference type="FunFam" id="1.20.1110.10:FF:000039">
    <property type="entry name" value="Calcium-transporting ATPase"/>
    <property type="match status" value="1"/>
</dbReference>
<dbReference type="Gene3D" id="3.40.50.1000">
    <property type="entry name" value="HAD superfamily/HAD-like"/>
    <property type="match status" value="1"/>
</dbReference>
<evidence type="ECO:0000256" key="18">
    <source>
        <dbReference type="SAM" id="MobiDB-lite"/>
    </source>
</evidence>
<feature type="domain" description="Cation-transporting P-type ATPase N-terminal" evidence="21">
    <location>
        <begin position="178"/>
        <end position="220"/>
    </location>
</feature>
<dbReference type="SUPFAM" id="SSF81660">
    <property type="entry name" value="Metal cation-transporting ATPase, ATP-binding domain N"/>
    <property type="match status" value="1"/>
</dbReference>
<evidence type="ECO:0000256" key="14">
    <source>
        <dbReference type="ARBA" id="ARBA00023136"/>
    </source>
</evidence>